<dbReference type="Proteomes" id="UP000294855">
    <property type="component" value="Unassembled WGS sequence"/>
</dbReference>
<keyword evidence="1" id="KW-0812">Transmembrane</keyword>
<feature type="transmembrane region" description="Helical" evidence="1">
    <location>
        <begin position="12"/>
        <end position="34"/>
    </location>
</feature>
<keyword evidence="1" id="KW-0472">Membrane</keyword>
<keyword evidence="1" id="KW-1133">Transmembrane helix</keyword>
<reference evidence="2 3" key="1">
    <citation type="submission" date="2019-03" db="EMBL/GenBank/DDBJ databases">
        <title>Genomic Encyclopedia of Type Strains, Phase IV (KMG-IV): sequencing the most valuable type-strain genomes for metagenomic binning, comparative biology and taxonomic classification.</title>
        <authorList>
            <person name="Goeker M."/>
        </authorList>
    </citation>
    <scope>NUCLEOTIDE SEQUENCE [LARGE SCALE GENOMIC DNA]</scope>
    <source>
        <strain evidence="2 3">DSM 13328</strain>
    </source>
</reference>
<comment type="caution">
    <text evidence="2">The sequence shown here is derived from an EMBL/GenBank/DDBJ whole genome shotgun (WGS) entry which is preliminary data.</text>
</comment>
<protein>
    <submittedName>
        <fullName evidence="2">Uncharacterized protein</fullName>
    </submittedName>
</protein>
<gene>
    <name evidence="2" type="ORF">C7391_0952</name>
</gene>
<accession>A0A484F4C6</accession>
<name>A0A484F4C6_9EURY</name>
<evidence type="ECO:0000313" key="3">
    <source>
        <dbReference type="Proteomes" id="UP000294855"/>
    </source>
</evidence>
<keyword evidence="3" id="KW-1185">Reference proteome</keyword>
<proteinExistence type="predicted"/>
<evidence type="ECO:0000313" key="2">
    <source>
        <dbReference type="EMBL" id="TDQ68757.1"/>
    </source>
</evidence>
<feature type="transmembrane region" description="Helical" evidence="1">
    <location>
        <begin position="40"/>
        <end position="65"/>
    </location>
</feature>
<evidence type="ECO:0000256" key="1">
    <source>
        <dbReference type="SAM" id="Phobius"/>
    </source>
</evidence>
<dbReference type="EMBL" id="SNYS01000008">
    <property type="protein sequence ID" value="TDQ68757.1"/>
    <property type="molecule type" value="Genomic_DNA"/>
</dbReference>
<dbReference type="AlphaFoldDB" id="A0A484F4C6"/>
<feature type="transmembrane region" description="Helical" evidence="1">
    <location>
        <begin position="101"/>
        <end position="121"/>
    </location>
</feature>
<feature type="transmembrane region" description="Helical" evidence="1">
    <location>
        <begin position="72"/>
        <end position="89"/>
    </location>
</feature>
<organism evidence="2 3">
    <name type="scientific">Methanimicrococcus blatticola</name>
    <dbReference type="NCBI Taxonomy" id="91560"/>
    <lineage>
        <taxon>Archaea</taxon>
        <taxon>Methanobacteriati</taxon>
        <taxon>Methanobacteriota</taxon>
        <taxon>Stenosarchaea group</taxon>
        <taxon>Methanomicrobia</taxon>
        <taxon>Methanosarcinales</taxon>
        <taxon>Methanosarcinaceae</taxon>
        <taxon>Methanimicrococcus</taxon>
    </lineage>
</organism>
<sequence length="135" mass="15480">MRKRKFADSYPFYTAINETFLIFLFLCVYVAAFLCCCVFVLLRFCVAACICSFLWQPFACANVALLPYCLRCRCYLVVCVAAVTLSFALPVLPCRLRCRCYLAVYVAAATLPFTLLLPCLLHRHRCRRASRSAFR</sequence>